<organism evidence="2">
    <name type="scientific">Herbaspirillum huttiense subsp. nephrolepidis</name>
    <dbReference type="NCBI Taxonomy" id="3075126"/>
    <lineage>
        <taxon>Bacteria</taxon>
        <taxon>Pseudomonadati</taxon>
        <taxon>Pseudomonadota</taxon>
        <taxon>Betaproteobacteria</taxon>
        <taxon>Burkholderiales</taxon>
        <taxon>Oxalobacteraceae</taxon>
        <taxon>Herbaspirillum</taxon>
    </lineage>
</organism>
<keyword evidence="1" id="KW-1133">Transmembrane helix</keyword>
<proteinExistence type="predicted"/>
<dbReference type="AlphaFoldDB" id="A0AAE4K9A8"/>
<keyword evidence="1" id="KW-0472">Membrane</keyword>
<accession>A0AAE4K9A8</accession>
<dbReference type="EMBL" id="JAVRAA010000025">
    <property type="protein sequence ID" value="MDT0340677.1"/>
    <property type="molecule type" value="Genomic_DNA"/>
</dbReference>
<reference evidence="2" key="1">
    <citation type="submission" date="2023-02" db="EMBL/GenBank/DDBJ databases">
        <title>Description of Herbaspirillum huttiense subsp. nephrolepsisexaltata and Herbaspirillum huttiense subsp. lycopersicon.</title>
        <authorList>
            <person name="Poudel M."/>
            <person name="Sharma A."/>
            <person name="Goss E."/>
            <person name="Tapia J.H."/>
            <person name="Harmon C.M."/>
            <person name="Jones J.B."/>
        </authorList>
    </citation>
    <scope>NUCLEOTIDE SEQUENCE</scope>
    <source>
        <strain evidence="2">NC40101</strain>
    </source>
</reference>
<dbReference type="RefSeq" id="WP_310838966.1">
    <property type="nucleotide sequence ID" value="NZ_JAVLSM010000024.1"/>
</dbReference>
<comment type="caution">
    <text evidence="2">The sequence shown here is derived from an EMBL/GenBank/DDBJ whole genome shotgun (WGS) entry which is preliminary data.</text>
</comment>
<evidence type="ECO:0000313" key="2">
    <source>
        <dbReference type="EMBL" id="MDT0340677.1"/>
    </source>
</evidence>
<evidence type="ECO:0000256" key="1">
    <source>
        <dbReference type="SAM" id="Phobius"/>
    </source>
</evidence>
<gene>
    <name evidence="2" type="ORF">RJN63_27860</name>
</gene>
<sequence>MKRGITMEFIDWCHKHGSIGAVIYMMAFATGLVLVAIIADKLNKGD</sequence>
<name>A0AAE4K9A8_9BURK</name>
<feature type="transmembrane region" description="Helical" evidence="1">
    <location>
        <begin position="21"/>
        <end position="39"/>
    </location>
</feature>
<protein>
    <submittedName>
        <fullName evidence="2">Uncharacterized protein</fullName>
    </submittedName>
</protein>
<keyword evidence="1" id="KW-0812">Transmembrane</keyword>